<dbReference type="PROSITE" id="PS00290">
    <property type="entry name" value="IG_MHC"/>
    <property type="match status" value="1"/>
</dbReference>
<dbReference type="InterPro" id="IPR007110">
    <property type="entry name" value="Ig-like_dom"/>
</dbReference>
<dbReference type="Gene3D" id="2.60.40.10">
    <property type="entry name" value="Immunoglobulins"/>
    <property type="match status" value="1"/>
</dbReference>
<dbReference type="InterPro" id="IPR013783">
    <property type="entry name" value="Ig-like_fold"/>
</dbReference>
<sequence>MTVASPWLPAPHCPPWSGGGSSKVVAVAFSGIRWGAQAQQHSQKSIDQQSQDGTYSITSYLSISSATARAPATYSCHVSHMALAEPISVNCSCVSS</sequence>
<dbReference type="InterPro" id="IPR003006">
    <property type="entry name" value="Ig/MHC_CS"/>
</dbReference>
<reference evidence="2" key="2">
    <citation type="submission" date="2025-09" db="UniProtKB">
        <authorList>
            <consortium name="Ensembl"/>
        </authorList>
    </citation>
    <scope>IDENTIFICATION</scope>
</reference>
<dbReference type="SUPFAM" id="SSF48726">
    <property type="entry name" value="Immunoglobulin"/>
    <property type="match status" value="1"/>
</dbReference>
<evidence type="ECO:0000313" key="3">
    <source>
        <dbReference type="Proteomes" id="UP000472269"/>
    </source>
</evidence>
<dbReference type="Ensembl" id="ENSACUT00000003137.1">
    <property type="protein sequence ID" value="ENSACUP00000002952.1"/>
    <property type="gene ID" value="ENSACUG00000002047.1"/>
</dbReference>
<name>A0A663LTY5_ATHCN</name>
<dbReference type="AlphaFoldDB" id="A0A663LTY5"/>
<dbReference type="SMART" id="SM00407">
    <property type="entry name" value="IGc1"/>
    <property type="match status" value="1"/>
</dbReference>
<keyword evidence="3" id="KW-1185">Reference proteome</keyword>
<dbReference type="InterPro" id="IPR003597">
    <property type="entry name" value="Ig_C1-set"/>
</dbReference>
<organism evidence="2 3">
    <name type="scientific">Athene cunicularia</name>
    <name type="common">Burrowing owl</name>
    <name type="synonym">Speotyto cunicularia</name>
    <dbReference type="NCBI Taxonomy" id="194338"/>
    <lineage>
        <taxon>Eukaryota</taxon>
        <taxon>Metazoa</taxon>
        <taxon>Chordata</taxon>
        <taxon>Craniata</taxon>
        <taxon>Vertebrata</taxon>
        <taxon>Euteleostomi</taxon>
        <taxon>Archelosauria</taxon>
        <taxon>Archosauria</taxon>
        <taxon>Dinosauria</taxon>
        <taxon>Saurischia</taxon>
        <taxon>Theropoda</taxon>
        <taxon>Coelurosauria</taxon>
        <taxon>Aves</taxon>
        <taxon>Neognathae</taxon>
        <taxon>Neoaves</taxon>
        <taxon>Telluraves</taxon>
        <taxon>Strigiformes</taxon>
        <taxon>Strigidae</taxon>
        <taxon>Athene</taxon>
    </lineage>
</organism>
<accession>A0A663LTY5</accession>
<feature type="domain" description="Ig-like" evidence="1">
    <location>
        <begin position="32"/>
        <end position="88"/>
    </location>
</feature>
<evidence type="ECO:0000259" key="1">
    <source>
        <dbReference type="PROSITE" id="PS50835"/>
    </source>
</evidence>
<dbReference type="Pfam" id="PF07654">
    <property type="entry name" value="C1-set"/>
    <property type="match status" value="1"/>
</dbReference>
<dbReference type="PROSITE" id="PS50835">
    <property type="entry name" value="IG_LIKE"/>
    <property type="match status" value="1"/>
</dbReference>
<dbReference type="InterPro" id="IPR036179">
    <property type="entry name" value="Ig-like_dom_sf"/>
</dbReference>
<evidence type="ECO:0000313" key="2">
    <source>
        <dbReference type="Ensembl" id="ENSACUP00000002952.1"/>
    </source>
</evidence>
<dbReference type="Proteomes" id="UP000472269">
    <property type="component" value="Unplaced"/>
</dbReference>
<protein>
    <recommendedName>
        <fullName evidence="1">Ig-like domain-containing protein</fullName>
    </recommendedName>
</protein>
<proteinExistence type="predicted"/>
<reference evidence="2" key="1">
    <citation type="submission" date="2025-08" db="UniProtKB">
        <authorList>
            <consortium name="Ensembl"/>
        </authorList>
    </citation>
    <scope>IDENTIFICATION</scope>
</reference>